<dbReference type="Proteomes" id="UP000028252">
    <property type="component" value="Unassembled WGS sequence"/>
</dbReference>
<evidence type="ECO:0000259" key="4">
    <source>
        <dbReference type="PROSITE" id="PS50885"/>
    </source>
</evidence>
<dbReference type="InterPro" id="IPR052155">
    <property type="entry name" value="Biofilm_reg_signaling"/>
</dbReference>
<organism evidence="6 7">
    <name type="scientific">Marinobacterium lacunae</name>
    <dbReference type="NCBI Taxonomy" id="1232683"/>
    <lineage>
        <taxon>Bacteria</taxon>
        <taxon>Pseudomonadati</taxon>
        <taxon>Pseudomonadota</taxon>
        <taxon>Gammaproteobacteria</taxon>
        <taxon>Oceanospirillales</taxon>
        <taxon>Oceanospirillaceae</taxon>
        <taxon>Marinobacterium</taxon>
    </lineage>
</organism>
<keyword evidence="1" id="KW-1133">Transmembrane helix</keyword>
<dbReference type="PROSITE" id="PS50887">
    <property type="entry name" value="GGDEF"/>
    <property type="match status" value="1"/>
</dbReference>
<dbReference type="AlphaFoldDB" id="A0A081FTF2"/>
<dbReference type="STRING" id="1232683.ADIMK_3954"/>
<evidence type="ECO:0000256" key="1">
    <source>
        <dbReference type="SAM" id="Phobius"/>
    </source>
</evidence>
<dbReference type="SMART" id="SM00052">
    <property type="entry name" value="EAL"/>
    <property type="match status" value="1"/>
</dbReference>
<feature type="domain" description="GGDEF" evidence="5">
    <location>
        <begin position="384"/>
        <end position="517"/>
    </location>
</feature>
<dbReference type="Gene3D" id="3.30.450.20">
    <property type="entry name" value="PAS domain"/>
    <property type="match status" value="1"/>
</dbReference>
<name>A0A081FTF2_9GAMM</name>
<feature type="domain" description="PAS" evidence="2">
    <location>
        <begin position="231"/>
        <end position="303"/>
    </location>
</feature>
<dbReference type="InterPro" id="IPR043128">
    <property type="entry name" value="Rev_trsase/Diguanyl_cyclase"/>
</dbReference>
<dbReference type="InterPro" id="IPR035965">
    <property type="entry name" value="PAS-like_dom_sf"/>
</dbReference>
<dbReference type="RefSeq" id="WP_051693161.1">
    <property type="nucleotide sequence ID" value="NZ_JMQN01000059.1"/>
</dbReference>
<dbReference type="NCBIfam" id="TIGR00229">
    <property type="entry name" value="sensory_box"/>
    <property type="match status" value="1"/>
</dbReference>
<dbReference type="PANTHER" id="PTHR44757:SF2">
    <property type="entry name" value="BIOFILM ARCHITECTURE MAINTENANCE PROTEIN MBAA"/>
    <property type="match status" value="1"/>
</dbReference>
<dbReference type="Gene3D" id="3.30.70.270">
    <property type="match status" value="1"/>
</dbReference>
<gene>
    <name evidence="6" type="ORF">ADIMK_3954</name>
</gene>
<evidence type="ECO:0000259" key="2">
    <source>
        <dbReference type="PROSITE" id="PS50112"/>
    </source>
</evidence>
<evidence type="ECO:0000259" key="3">
    <source>
        <dbReference type="PROSITE" id="PS50883"/>
    </source>
</evidence>
<dbReference type="Gene3D" id="6.10.340.10">
    <property type="match status" value="1"/>
</dbReference>
<feature type="transmembrane region" description="Helical" evidence="1">
    <location>
        <begin position="153"/>
        <end position="172"/>
    </location>
</feature>
<dbReference type="Pfam" id="PF00990">
    <property type="entry name" value="GGDEF"/>
    <property type="match status" value="1"/>
</dbReference>
<dbReference type="SUPFAM" id="SSF141868">
    <property type="entry name" value="EAL domain-like"/>
    <property type="match status" value="1"/>
</dbReference>
<protein>
    <submittedName>
        <fullName evidence="6">Diguanylate cyclase</fullName>
    </submittedName>
</protein>
<dbReference type="InterPro" id="IPR000160">
    <property type="entry name" value="GGDEF_dom"/>
</dbReference>
<dbReference type="PROSITE" id="PS50112">
    <property type="entry name" value="PAS"/>
    <property type="match status" value="1"/>
</dbReference>
<dbReference type="CDD" id="cd01949">
    <property type="entry name" value="GGDEF"/>
    <property type="match status" value="1"/>
</dbReference>
<dbReference type="Pfam" id="PF00563">
    <property type="entry name" value="EAL"/>
    <property type="match status" value="1"/>
</dbReference>
<keyword evidence="1" id="KW-0812">Transmembrane</keyword>
<feature type="domain" description="HAMP" evidence="4">
    <location>
        <begin position="173"/>
        <end position="226"/>
    </location>
</feature>
<reference evidence="6 7" key="1">
    <citation type="submission" date="2014-04" db="EMBL/GenBank/DDBJ databases">
        <title>Marinobacterium kochiensis sp. nov., isolated from sediment sample collected from Kochi backwaters in Kerala, India.</title>
        <authorList>
            <person name="Singh A."/>
            <person name="Pinnaka A.K."/>
        </authorList>
    </citation>
    <scope>NUCLEOTIDE SEQUENCE [LARGE SCALE GENOMIC DNA]</scope>
    <source>
        <strain evidence="6 7">AK27</strain>
    </source>
</reference>
<dbReference type="EMBL" id="JMQN01000059">
    <property type="protein sequence ID" value="KEA61807.1"/>
    <property type="molecule type" value="Genomic_DNA"/>
</dbReference>
<dbReference type="OrthoDB" id="8416215at2"/>
<dbReference type="Gene3D" id="3.20.20.450">
    <property type="entry name" value="EAL domain"/>
    <property type="match status" value="1"/>
</dbReference>
<evidence type="ECO:0000313" key="6">
    <source>
        <dbReference type="EMBL" id="KEA61807.1"/>
    </source>
</evidence>
<dbReference type="GO" id="GO:0016020">
    <property type="term" value="C:membrane"/>
    <property type="evidence" value="ECO:0007669"/>
    <property type="project" value="InterPro"/>
</dbReference>
<dbReference type="PATRIC" id="fig|1232683.4.peg.3891"/>
<dbReference type="InterPro" id="IPR035919">
    <property type="entry name" value="EAL_sf"/>
</dbReference>
<proteinExistence type="predicted"/>
<feature type="transmembrane region" description="Helical" evidence="1">
    <location>
        <begin position="20"/>
        <end position="39"/>
    </location>
</feature>
<dbReference type="Pfam" id="PF08448">
    <property type="entry name" value="PAS_4"/>
    <property type="match status" value="1"/>
</dbReference>
<dbReference type="GO" id="GO:0007165">
    <property type="term" value="P:signal transduction"/>
    <property type="evidence" value="ECO:0007669"/>
    <property type="project" value="InterPro"/>
</dbReference>
<dbReference type="PROSITE" id="PS50885">
    <property type="entry name" value="HAMP"/>
    <property type="match status" value="1"/>
</dbReference>
<evidence type="ECO:0000313" key="7">
    <source>
        <dbReference type="Proteomes" id="UP000028252"/>
    </source>
</evidence>
<accession>A0A081FTF2</accession>
<dbReference type="InterPro" id="IPR000014">
    <property type="entry name" value="PAS"/>
</dbReference>
<dbReference type="SMART" id="SM00267">
    <property type="entry name" value="GGDEF"/>
    <property type="match status" value="1"/>
</dbReference>
<sequence>MSANPPPLRPYRPAHIKLSFIIICCILVVLGVSFLYTAYNAHDDFKYELDDRFSKLKGYSDVLSESVANEDGLQILKLLELVRVDPDVLRVEVLDADVRPIASSESEEYGKVQVESRIVLPITEDGSDVGWLVAEVGAKSFYQQQSTRVQDSLLTLFLVVATVVASLLIYQARFVNRPLQQLLGAISRSRESGEFVRVGSKVPNDEFGIIIKAYNELLEEVDTKHRSLKESESRFRHLYNQTPALLFSLSPTGVIESVSEHFLNQLGYDAMAIVGRPLTSLMSERAERPRIDKLLVEISMQKTAQAYLQIRNGSGEIHSMRIDATRRPDGKGALGVMTDITSLDEALSTIERQANFDALTGLPNRHFFKLLVEEQLSDEGPKDGRVALLFVDLDRFKYVNDTYGHQTGDKLLSAAGKRIQASLPAGDFVARLGGDEFAVLVHGDVDDASLLQLAHKLIKELEGSFLIDQCTMHISASIGIAIKCSDTCTPDVLLKSADLAMYRAKSEGRGRACIFVPEDEQRTLHRVNTESMLRESIQNGYFELYYQPVFAMGTQRIVGAEALVRLRHPERGLLAPGEFIDVAEDTGLIVQLGEWVLEEGLRQLSFWHRDYDSSIYLSINVSSKQLQDNRFVRTLEMMLSRYRIKPGFLILEITETMLMHNTDHTLEVMNRLKRLGCLLSIDDFGTGYSSLSYLQKFPLDILKIDRSFVTDIDTNSTHNALVSAIITMSKALNLRVICEGVETEQQLETLQNMRCQMGQGYYFSKPIPADQFTLGYLCGALKTPSAS</sequence>
<dbReference type="CDD" id="cd01948">
    <property type="entry name" value="EAL"/>
    <property type="match status" value="1"/>
</dbReference>
<dbReference type="SUPFAM" id="SSF55785">
    <property type="entry name" value="PYP-like sensor domain (PAS domain)"/>
    <property type="match status" value="1"/>
</dbReference>
<keyword evidence="1" id="KW-0472">Membrane</keyword>
<comment type="caution">
    <text evidence="6">The sequence shown here is derived from an EMBL/GenBank/DDBJ whole genome shotgun (WGS) entry which is preliminary data.</text>
</comment>
<dbReference type="PROSITE" id="PS50883">
    <property type="entry name" value="EAL"/>
    <property type="match status" value="1"/>
</dbReference>
<dbReference type="eggNOG" id="COG5001">
    <property type="taxonomic scope" value="Bacteria"/>
</dbReference>
<dbReference type="NCBIfam" id="TIGR00254">
    <property type="entry name" value="GGDEF"/>
    <property type="match status" value="1"/>
</dbReference>
<evidence type="ECO:0000259" key="5">
    <source>
        <dbReference type="PROSITE" id="PS50887"/>
    </source>
</evidence>
<dbReference type="InterPro" id="IPR029787">
    <property type="entry name" value="Nucleotide_cyclase"/>
</dbReference>
<dbReference type="InterPro" id="IPR003660">
    <property type="entry name" value="HAMP_dom"/>
</dbReference>
<dbReference type="InterPro" id="IPR013656">
    <property type="entry name" value="PAS_4"/>
</dbReference>
<dbReference type="PANTHER" id="PTHR44757">
    <property type="entry name" value="DIGUANYLATE CYCLASE DGCP"/>
    <property type="match status" value="1"/>
</dbReference>
<feature type="domain" description="EAL" evidence="3">
    <location>
        <begin position="526"/>
        <end position="780"/>
    </location>
</feature>
<dbReference type="SUPFAM" id="SSF55073">
    <property type="entry name" value="Nucleotide cyclase"/>
    <property type="match status" value="1"/>
</dbReference>
<keyword evidence="7" id="KW-1185">Reference proteome</keyword>
<dbReference type="InterPro" id="IPR001633">
    <property type="entry name" value="EAL_dom"/>
</dbReference>